<gene>
    <name evidence="2" type="ORF">LTRI10_LOCUS13593</name>
</gene>
<reference evidence="2 3" key="1">
    <citation type="submission" date="2024-04" db="EMBL/GenBank/DDBJ databases">
        <authorList>
            <person name="Fracassetti M."/>
        </authorList>
    </citation>
    <scope>NUCLEOTIDE SEQUENCE [LARGE SCALE GENOMIC DNA]</scope>
</reference>
<dbReference type="GO" id="GO:0009507">
    <property type="term" value="C:chloroplast"/>
    <property type="evidence" value="ECO:0007669"/>
    <property type="project" value="TreeGrafter"/>
</dbReference>
<name>A0AAV2DDE5_9ROSI</name>
<dbReference type="Proteomes" id="UP001497516">
    <property type="component" value="Chromosome 2"/>
</dbReference>
<organism evidence="2 3">
    <name type="scientific">Linum trigynum</name>
    <dbReference type="NCBI Taxonomy" id="586398"/>
    <lineage>
        <taxon>Eukaryota</taxon>
        <taxon>Viridiplantae</taxon>
        <taxon>Streptophyta</taxon>
        <taxon>Embryophyta</taxon>
        <taxon>Tracheophyta</taxon>
        <taxon>Spermatophyta</taxon>
        <taxon>Magnoliopsida</taxon>
        <taxon>eudicotyledons</taxon>
        <taxon>Gunneridae</taxon>
        <taxon>Pentapetalae</taxon>
        <taxon>rosids</taxon>
        <taxon>fabids</taxon>
        <taxon>Malpighiales</taxon>
        <taxon>Linaceae</taxon>
        <taxon>Linum</taxon>
    </lineage>
</organism>
<evidence type="ECO:0000256" key="1">
    <source>
        <dbReference type="SAM" id="MobiDB-lite"/>
    </source>
</evidence>
<protein>
    <submittedName>
        <fullName evidence="2">Uncharacterized protein</fullName>
    </submittedName>
</protein>
<sequence>MALQFHSPSSSLLDQPYSHLPQTHFHISPAKLNFSIRSQNPSSTEAEPGNDPSPTKNSSATAVTPRLGFGSPSPPASSGASSKKKTKGKRERAAIIRRSSVEKPEFIGGMKLKRKCRGPTRVLLCSPG</sequence>
<feature type="compositionally biased region" description="Polar residues" evidence="1">
    <location>
        <begin position="35"/>
        <end position="45"/>
    </location>
</feature>
<feature type="region of interest" description="Disordered" evidence="1">
    <location>
        <begin position="31"/>
        <end position="100"/>
    </location>
</feature>
<accession>A0AAV2DDE5</accession>
<keyword evidence="3" id="KW-1185">Reference proteome</keyword>
<evidence type="ECO:0000313" key="3">
    <source>
        <dbReference type="Proteomes" id="UP001497516"/>
    </source>
</evidence>
<feature type="compositionally biased region" description="Polar residues" evidence="1">
    <location>
        <begin position="52"/>
        <end position="62"/>
    </location>
</feature>
<dbReference type="PANTHER" id="PTHR37385">
    <property type="entry name" value="PROTEIN LOW PSII ACCUMULATION 2, CHLOROPLASTIC"/>
    <property type="match status" value="1"/>
</dbReference>
<dbReference type="PANTHER" id="PTHR37385:SF2">
    <property type="entry name" value="PROTEIN LPA2"/>
    <property type="match status" value="1"/>
</dbReference>
<dbReference type="InterPro" id="IPR038789">
    <property type="entry name" value="LPA2-like"/>
</dbReference>
<evidence type="ECO:0000313" key="2">
    <source>
        <dbReference type="EMBL" id="CAL1371535.1"/>
    </source>
</evidence>
<feature type="compositionally biased region" description="Basic and acidic residues" evidence="1">
    <location>
        <begin position="91"/>
        <end position="100"/>
    </location>
</feature>
<dbReference type="AlphaFoldDB" id="A0AAV2DDE5"/>
<dbReference type="EMBL" id="OZ034815">
    <property type="protein sequence ID" value="CAL1371535.1"/>
    <property type="molecule type" value="Genomic_DNA"/>
</dbReference>
<proteinExistence type="predicted"/>